<dbReference type="Proteomes" id="UP001209540">
    <property type="component" value="Unassembled WGS sequence"/>
</dbReference>
<keyword evidence="2" id="KW-1185">Reference proteome</keyword>
<gene>
    <name evidence="1" type="ORF">BDA99DRAFT_304319</name>
</gene>
<evidence type="ECO:0000313" key="2">
    <source>
        <dbReference type="Proteomes" id="UP001209540"/>
    </source>
</evidence>
<dbReference type="EMBL" id="JAIXMP010000006">
    <property type="protein sequence ID" value="KAI9271769.1"/>
    <property type="molecule type" value="Genomic_DNA"/>
</dbReference>
<reference evidence="1" key="1">
    <citation type="journal article" date="2022" name="IScience">
        <title>Evolution of zygomycete secretomes and the origins of terrestrial fungal ecologies.</title>
        <authorList>
            <person name="Chang Y."/>
            <person name="Wang Y."/>
            <person name="Mondo S."/>
            <person name="Ahrendt S."/>
            <person name="Andreopoulos W."/>
            <person name="Barry K."/>
            <person name="Beard J."/>
            <person name="Benny G.L."/>
            <person name="Blankenship S."/>
            <person name="Bonito G."/>
            <person name="Cuomo C."/>
            <person name="Desiro A."/>
            <person name="Gervers K.A."/>
            <person name="Hundley H."/>
            <person name="Kuo A."/>
            <person name="LaButti K."/>
            <person name="Lang B.F."/>
            <person name="Lipzen A."/>
            <person name="O'Donnell K."/>
            <person name="Pangilinan J."/>
            <person name="Reynolds N."/>
            <person name="Sandor L."/>
            <person name="Smith M.E."/>
            <person name="Tsang A."/>
            <person name="Grigoriev I.V."/>
            <person name="Stajich J.E."/>
            <person name="Spatafora J.W."/>
        </authorList>
    </citation>
    <scope>NUCLEOTIDE SEQUENCE</scope>
    <source>
        <strain evidence="1">RSA 2281</strain>
    </source>
</reference>
<proteinExistence type="predicted"/>
<protein>
    <submittedName>
        <fullName evidence="1">Uncharacterized protein</fullName>
    </submittedName>
</protein>
<name>A0AAD5K6N6_9FUNG</name>
<organism evidence="1 2">
    <name type="scientific">Phascolomyces articulosus</name>
    <dbReference type="NCBI Taxonomy" id="60185"/>
    <lineage>
        <taxon>Eukaryota</taxon>
        <taxon>Fungi</taxon>
        <taxon>Fungi incertae sedis</taxon>
        <taxon>Mucoromycota</taxon>
        <taxon>Mucoromycotina</taxon>
        <taxon>Mucoromycetes</taxon>
        <taxon>Mucorales</taxon>
        <taxon>Lichtheimiaceae</taxon>
        <taxon>Phascolomyces</taxon>
    </lineage>
</organism>
<accession>A0AAD5K6N6</accession>
<comment type="caution">
    <text evidence="1">The sequence shown here is derived from an EMBL/GenBank/DDBJ whole genome shotgun (WGS) entry which is preliminary data.</text>
</comment>
<evidence type="ECO:0000313" key="1">
    <source>
        <dbReference type="EMBL" id="KAI9271769.1"/>
    </source>
</evidence>
<reference evidence="1" key="2">
    <citation type="submission" date="2023-02" db="EMBL/GenBank/DDBJ databases">
        <authorList>
            <consortium name="DOE Joint Genome Institute"/>
            <person name="Mondo S.J."/>
            <person name="Chang Y."/>
            <person name="Wang Y."/>
            <person name="Ahrendt S."/>
            <person name="Andreopoulos W."/>
            <person name="Barry K."/>
            <person name="Beard J."/>
            <person name="Benny G.L."/>
            <person name="Blankenship S."/>
            <person name="Bonito G."/>
            <person name="Cuomo C."/>
            <person name="Desiro A."/>
            <person name="Gervers K.A."/>
            <person name="Hundley H."/>
            <person name="Kuo A."/>
            <person name="LaButti K."/>
            <person name="Lang B.F."/>
            <person name="Lipzen A."/>
            <person name="O'Donnell K."/>
            <person name="Pangilinan J."/>
            <person name="Reynolds N."/>
            <person name="Sandor L."/>
            <person name="Smith M.W."/>
            <person name="Tsang A."/>
            <person name="Grigoriev I.V."/>
            <person name="Stajich J.E."/>
            <person name="Spatafora J.W."/>
        </authorList>
    </citation>
    <scope>NUCLEOTIDE SEQUENCE</scope>
    <source>
        <strain evidence="1">RSA 2281</strain>
    </source>
</reference>
<dbReference type="AlphaFoldDB" id="A0AAD5K6N6"/>
<sequence length="171" mass="19654">MHMTSHVRLTLILKRNLCLHGYQLRSKMQHSFFSKKKNKFNIQNYLESDKMYHLWGFLNTIFNTSEHIVALGKEKSSAANSSETNNKRKISAVDPVENKKMGLETDTVYIGDDDVEFGLFGNRKGKRPNQGIQRWISLPIVMRDMIMKLIGENPSLVNKLHILGYSIIGTI</sequence>